<dbReference type="AlphaFoldDB" id="A0A432ZGJ2"/>
<comment type="caution">
    <text evidence="1">The sequence shown here is derived from an EMBL/GenBank/DDBJ whole genome shotgun (WGS) entry which is preliminary data.</text>
</comment>
<accession>A0A432ZGJ2</accession>
<protein>
    <submittedName>
        <fullName evidence="1">Uncharacterized protein</fullName>
    </submittedName>
</protein>
<name>A0A432ZGJ2_9GAMM</name>
<reference evidence="1 2" key="1">
    <citation type="journal article" date="2011" name="Front. Microbiol.">
        <title>Genomic signatures of strain selection and enhancement in Bacillus atrophaeus var. globigii, a historical biowarfare simulant.</title>
        <authorList>
            <person name="Gibbons H.S."/>
            <person name="Broomall S.M."/>
            <person name="McNew L.A."/>
            <person name="Daligault H."/>
            <person name="Chapman C."/>
            <person name="Bruce D."/>
            <person name="Karavis M."/>
            <person name="Krepps M."/>
            <person name="McGregor P.A."/>
            <person name="Hong C."/>
            <person name="Park K.H."/>
            <person name="Akmal A."/>
            <person name="Feldman A."/>
            <person name="Lin J.S."/>
            <person name="Chang W.E."/>
            <person name="Higgs B.W."/>
            <person name="Demirev P."/>
            <person name="Lindquist J."/>
            <person name="Liem A."/>
            <person name="Fochler E."/>
            <person name="Read T.D."/>
            <person name="Tapia R."/>
            <person name="Johnson S."/>
            <person name="Bishop-Lilly K.A."/>
            <person name="Detter C."/>
            <person name="Han C."/>
            <person name="Sozhamannan S."/>
            <person name="Rosenzweig C.N."/>
            <person name="Skowronski E.W."/>
        </authorList>
    </citation>
    <scope>NUCLEOTIDE SEQUENCE [LARGE SCALE GENOMIC DNA]</scope>
    <source>
        <strain evidence="1 2">CL-SP19</strain>
    </source>
</reference>
<sequence length="77" mass="8934">MPVKQSLTATSAKPIVKTCYLFRDLYDCVRTRPFNKPFDLIHADGSVDTGLNSEQEMKDCLWQRNNPFLHKPVTFRC</sequence>
<organism evidence="1 2">
    <name type="scientific">Idiomarina seosinensis</name>
    <dbReference type="NCBI Taxonomy" id="281739"/>
    <lineage>
        <taxon>Bacteria</taxon>
        <taxon>Pseudomonadati</taxon>
        <taxon>Pseudomonadota</taxon>
        <taxon>Gammaproteobacteria</taxon>
        <taxon>Alteromonadales</taxon>
        <taxon>Idiomarinaceae</taxon>
        <taxon>Idiomarina</taxon>
    </lineage>
</organism>
<gene>
    <name evidence="1" type="ORF">CWI81_00520</name>
</gene>
<keyword evidence="2" id="KW-1185">Reference proteome</keyword>
<evidence type="ECO:0000313" key="1">
    <source>
        <dbReference type="EMBL" id="RUO77023.1"/>
    </source>
</evidence>
<dbReference type="EMBL" id="PIQF01000001">
    <property type="protein sequence ID" value="RUO77023.1"/>
    <property type="molecule type" value="Genomic_DNA"/>
</dbReference>
<evidence type="ECO:0000313" key="2">
    <source>
        <dbReference type="Proteomes" id="UP000287908"/>
    </source>
</evidence>
<proteinExistence type="predicted"/>
<dbReference type="Proteomes" id="UP000287908">
    <property type="component" value="Unassembled WGS sequence"/>
</dbReference>